<accession>A0ABW1L5H7</accession>
<dbReference type="Proteomes" id="UP001596170">
    <property type="component" value="Unassembled WGS sequence"/>
</dbReference>
<protein>
    <submittedName>
        <fullName evidence="1">Uncharacterized protein</fullName>
    </submittedName>
</protein>
<organism evidence="1 2">
    <name type="scientific">Paenisporosarcina macmurdoensis</name>
    <dbReference type="NCBI Taxonomy" id="212659"/>
    <lineage>
        <taxon>Bacteria</taxon>
        <taxon>Bacillati</taxon>
        <taxon>Bacillota</taxon>
        <taxon>Bacilli</taxon>
        <taxon>Bacillales</taxon>
        <taxon>Caryophanaceae</taxon>
        <taxon>Paenisporosarcina</taxon>
    </lineage>
</organism>
<reference evidence="2" key="1">
    <citation type="journal article" date="2019" name="Int. J. Syst. Evol. Microbiol.">
        <title>The Global Catalogue of Microorganisms (GCM) 10K type strain sequencing project: providing services to taxonomists for standard genome sequencing and annotation.</title>
        <authorList>
            <consortium name="The Broad Institute Genomics Platform"/>
            <consortium name="The Broad Institute Genome Sequencing Center for Infectious Disease"/>
            <person name="Wu L."/>
            <person name="Ma J."/>
        </authorList>
    </citation>
    <scope>NUCLEOTIDE SEQUENCE [LARGE SCALE GENOMIC DNA]</scope>
    <source>
        <strain evidence="2">CCUG 54527</strain>
    </source>
</reference>
<gene>
    <name evidence="1" type="ORF">ACFPYN_03105</name>
</gene>
<dbReference type="EMBL" id="JBHSRI010000002">
    <property type="protein sequence ID" value="MFC6038436.1"/>
    <property type="molecule type" value="Genomic_DNA"/>
</dbReference>
<dbReference type="RefSeq" id="WP_377732454.1">
    <property type="nucleotide sequence ID" value="NZ_JBHSRI010000002.1"/>
</dbReference>
<name>A0ABW1L5H7_9BACL</name>
<comment type="caution">
    <text evidence="1">The sequence shown here is derived from an EMBL/GenBank/DDBJ whole genome shotgun (WGS) entry which is preliminary data.</text>
</comment>
<evidence type="ECO:0000313" key="2">
    <source>
        <dbReference type="Proteomes" id="UP001596170"/>
    </source>
</evidence>
<proteinExistence type="predicted"/>
<sequence>MKFLGVDLKFGSFDVWHKGNLINLSQLNNDLPPVTPEIHKGTTAPIDTNKIWIDTN</sequence>
<evidence type="ECO:0000313" key="1">
    <source>
        <dbReference type="EMBL" id="MFC6038436.1"/>
    </source>
</evidence>
<keyword evidence="2" id="KW-1185">Reference proteome</keyword>